<sequence>TIHFTTFVCIYKHIKMNIPAELKYTKDHEWIRIDGDIATVGITDFAQGELGDIVYVEVETVDETLAQEEVFGTVEAVKTVSDLFLPLTGEIVEFNEALEDEPEKVNTDPYGEGWMIKIKFNDASEVDGLLSADDYKELIGA</sequence>
<dbReference type="SUPFAM" id="SSF51230">
    <property type="entry name" value="Single hybrid motif"/>
    <property type="match status" value="1"/>
</dbReference>
<dbReference type="STRING" id="109280.ENSHCOP00000022348"/>
<evidence type="ECO:0000313" key="9">
    <source>
        <dbReference type="Proteomes" id="UP000264820"/>
    </source>
</evidence>
<organism evidence="8 9">
    <name type="scientific">Hippocampus comes</name>
    <name type="common">Tiger tail seahorse</name>
    <dbReference type="NCBI Taxonomy" id="109280"/>
    <lineage>
        <taxon>Eukaryota</taxon>
        <taxon>Metazoa</taxon>
        <taxon>Chordata</taxon>
        <taxon>Craniata</taxon>
        <taxon>Vertebrata</taxon>
        <taxon>Euteleostomi</taxon>
        <taxon>Actinopterygii</taxon>
        <taxon>Neopterygii</taxon>
        <taxon>Teleostei</taxon>
        <taxon>Neoteleostei</taxon>
        <taxon>Acanthomorphata</taxon>
        <taxon>Syngnathiaria</taxon>
        <taxon>Syngnathiformes</taxon>
        <taxon>Syngnathoidei</taxon>
        <taxon>Syngnathidae</taxon>
        <taxon>Hippocampus</taxon>
    </lineage>
</organism>
<comment type="subcellular location">
    <subcellularLocation>
        <location evidence="6">Mitochondrion</location>
    </subcellularLocation>
</comment>
<reference evidence="8" key="2">
    <citation type="submission" date="2025-09" db="UniProtKB">
        <authorList>
            <consortium name="Ensembl"/>
        </authorList>
    </citation>
    <scope>IDENTIFICATION</scope>
</reference>
<evidence type="ECO:0000256" key="3">
    <source>
        <dbReference type="ARBA" id="ARBA00022946"/>
    </source>
</evidence>
<dbReference type="InterPro" id="IPR003016">
    <property type="entry name" value="2-oxoA_DH_lipoyl-BS"/>
</dbReference>
<comment type="similarity">
    <text evidence="1 6">Belongs to the GcvH family.</text>
</comment>
<evidence type="ECO:0000256" key="5">
    <source>
        <dbReference type="PIRSR" id="PIRSR617453-50"/>
    </source>
</evidence>
<dbReference type="InterPro" id="IPR033753">
    <property type="entry name" value="GCV_H/Fam206"/>
</dbReference>
<dbReference type="GO" id="GO:0005739">
    <property type="term" value="C:mitochondrion"/>
    <property type="evidence" value="ECO:0007669"/>
    <property type="project" value="UniProtKB-SubCell"/>
</dbReference>
<proteinExistence type="inferred from homology"/>
<dbReference type="InterPro" id="IPR017453">
    <property type="entry name" value="GCV_H_sub"/>
</dbReference>
<dbReference type="InterPro" id="IPR000089">
    <property type="entry name" value="Biotin_lipoyl"/>
</dbReference>
<feature type="domain" description="Lipoyl-binding" evidence="7">
    <location>
        <begin position="37"/>
        <end position="119"/>
    </location>
</feature>
<dbReference type="AlphaFoldDB" id="A0A3Q2Z8E7"/>
<dbReference type="GeneTree" id="ENSGT00390000011666"/>
<dbReference type="CDD" id="cd06848">
    <property type="entry name" value="GCS_H"/>
    <property type="match status" value="1"/>
</dbReference>
<dbReference type="GO" id="GO:0009249">
    <property type="term" value="P:protein lipoylation"/>
    <property type="evidence" value="ECO:0007669"/>
    <property type="project" value="TreeGrafter"/>
</dbReference>
<protein>
    <recommendedName>
        <fullName evidence="6">Glycine cleavage system H protein</fullName>
    </recommendedName>
</protein>
<dbReference type="Pfam" id="PF01597">
    <property type="entry name" value="GCV_H"/>
    <property type="match status" value="1"/>
</dbReference>
<keyword evidence="6" id="KW-0496">Mitochondrion</keyword>
<dbReference type="PROSITE" id="PS50968">
    <property type="entry name" value="BIOTINYL_LIPOYL"/>
    <property type="match status" value="1"/>
</dbReference>
<accession>A0A3Q2Z8E7</accession>
<feature type="modified residue" description="N6-lipoyllysine" evidence="5">
    <location>
        <position position="78"/>
    </location>
</feature>
<keyword evidence="2 5" id="KW-0450">Lipoyl</keyword>
<comment type="function">
    <text evidence="4">The glycine cleavage system catalyzes the degradation of glycine. The H protein (GCSH) shuttles the methylamine group of glycine from the P protein (GLDC) to the T protein (GCST). Has a pivotal role in the lipoylation of enzymes involved in cellular energetics such as the mitochondrial dihydrolipoyllysine-residue acetyltransferase component of pyruvate dehydrogenase complex (DLAT), and the mitochondrial dihydrolipoyllysine-residue succinyltransferase component of 2-oxoglutarate dehydrogenase complex (DLST).</text>
</comment>
<evidence type="ECO:0000256" key="2">
    <source>
        <dbReference type="ARBA" id="ARBA00022823"/>
    </source>
</evidence>
<comment type="cofactor">
    <cofactor evidence="6">
        <name>(R)-lipoate</name>
        <dbReference type="ChEBI" id="CHEBI:83088"/>
    </cofactor>
    <text evidence="6">Binds 1 lipoyl cofactor covalently.</text>
</comment>
<keyword evidence="3 6" id="KW-0809">Transit peptide</keyword>
<comment type="function">
    <text evidence="6">The H protein shuttles the methylamine group of glycine from the P protein to the T protein.</text>
</comment>
<dbReference type="NCBIfam" id="TIGR00527">
    <property type="entry name" value="gcvH"/>
    <property type="match status" value="1"/>
</dbReference>
<dbReference type="PANTHER" id="PTHR11715">
    <property type="entry name" value="GLYCINE CLEAVAGE SYSTEM H PROTEIN"/>
    <property type="match status" value="1"/>
</dbReference>
<evidence type="ECO:0000256" key="4">
    <source>
        <dbReference type="ARBA" id="ARBA00046240"/>
    </source>
</evidence>
<evidence type="ECO:0000313" key="8">
    <source>
        <dbReference type="Ensembl" id="ENSHCOP00000022348.1"/>
    </source>
</evidence>
<keyword evidence="9" id="KW-1185">Reference proteome</keyword>
<reference evidence="8" key="1">
    <citation type="submission" date="2025-08" db="UniProtKB">
        <authorList>
            <consortium name="Ensembl"/>
        </authorList>
    </citation>
    <scope>IDENTIFICATION</scope>
</reference>
<dbReference type="InterPro" id="IPR002930">
    <property type="entry name" value="GCV_H"/>
</dbReference>
<dbReference type="Gene3D" id="2.40.50.100">
    <property type="match status" value="1"/>
</dbReference>
<evidence type="ECO:0000256" key="6">
    <source>
        <dbReference type="RuleBase" id="RU364055"/>
    </source>
</evidence>
<dbReference type="OMA" id="THEWIRV"/>
<dbReference type="HAMAP" id="MF_00272">
    <property type="entry name" value="GcvH"/>
    <property type="match status" value="1"/>
</dbReference>
<dbReference type="PROSITE" id="PS00189">
    <property type="entry name" value="LIPOYL"/>
    <property type="match status" value="1"/>
</dbReference>
<dbReference type="PANTHER" id="PTHR11715:SF3">
    <property type="entry name" value="GLYCINE CLEAVAGE SYSTEM H PROTEIN-RELATED"/>
    <property type="match status" value="1"/>
</dbReference>
<dbReference type="InterPro" id="IPR011053">
    <property type="entry name" value="Single_hybrid_motif"/>
</dbReference>
<dbReference type="Proteomes" id="UP000264820">
    <property type="component" value="Unplaced"/>
</dbReference>
<comment type="subunit">
    <text evidence="6">The glycine cleavage system is composed of four proteins: P, T, L and H.</text>
</comment>
<dbReference type="NCBIfam" id="NF002270">
    <property type="entry name" value="PRK01202.1"/>
    <property type="match status" value="1"/>
</dbReference>
<dbReference type="GO" id="GO:0005829">
    <property type="term" value="C:cytosol"/>
    <property type="evidence" value="ECO:0007669"/>
    <property type="project" value="TreeGrafter"/>
</dbReference>
<evidence type="ECO:0000256" key="1">
    <source>
        <dbReference type="ARBA" id="ARBA00009249"/>
    </source>
</evidence>
<evidence type="ECO:0000259" key="7">
    <source>
        <dbReference type="PROSITE" id="PS50968"/>
    </source>
</evidence>
<name>A0A3Q2Z8E7_HIPCM</name>
<dbReference type="Ensembl" id="ENSHCOT00000001284.1">
    <property type="protein sequence ID" value="ENSHCOP00000022348.1"/>
    <property type="gene ID" value="ENSHCOG00000009969.1"/>
</dbReference>
<dbReference type="GO" id="GO:0005960">
    <property type="term" value="C:glycine cleavage complex"/>
    <property type="evidence" value="ECO:0007669"/>
    <property type="project" value="UniProtKB-UniRule"/>
</dbReference>
<dbReference type="GO" id="GO:0019464">
    <property type="term" value="P:glycine decarboxylation via glycine cleavage system"/>
    <property type="evidence" value="ECO:0007669"/>
    <property type="project" value="UniProtKB-UniRule"/>
</dbReference>